<evidence type="ECO:0000256" key="5">
    <source>
        <dbReference type="ARBA" id="ARBA00023014"/>
    </source>
</evidence>
<keyword evidence="4" id="KW-0408">Iron</keyword>
<evidence type="ECO:0000313" key="6">
    <source>
        <dbReference type="EMBL" id="PFG73639.1"/>
    </source>
</evidence>
<keyword evidence="7" id="KW-1185">Reference proteome</keyword>
<keyword evidence="3" id="KW-0560">Oxidoreductase</keyword>
<dbReference type="GO" id="GO:0051539">
    <property type="term" value="F:4 iron, 4 sulfur cluster binding"/>
    <property type="evidence" value="ECO:0007669"/>
    <property type="project" value="UniProtKB-KW"/>
</dbReference>
<dbReference type="EMBL" id="PDJQ01000001">
    <property type="protein sequence ID" value="PFG73639.1"/>
    <property type="molecule type" value="Genomic_DNA"/>
</dbReference>
<evidence type="ECO:0000256" key="3">
    <source>
        <dbReference type="ARBA" id="ARBA00023002"/>
    </source>
</evidence>
<gene>
    <name evidence="6" type="ORF">A9A59_0841</name>
</gene>
<reference evidence="6 7" key="1">
    <citation type="submission" date="2017-09" db="EMBL/GenBank/DDBJ databases">
        <title>Sequencing the genomes of two abundant thermophiles in Great Basin hot springs: Thermocrinis jamiesonii and novel Chloroflexi Thermoflexus hugenholtzii.</title>
        <authorList>
            <person name="Hedlund B."/>
        </authorList>
    </citation>
    <scope>NUCLEOTIDE SEQUENCE [LARGE SCALE GENOMIC DNA]</scope>
    <source>
        <strain evidence="6 7">G233</strain>
    </source>
</reference>
<keyword evidence="5" id="KW-0411">Iron-sulfur</keyword>
<evidence type="ECO:0000313" key="7">
    <source>
        <dbReference type="Proteomes" id="UP000223071"/>
    </source>
</evidence>
<dbReference type="Proteomes" id="UP000223071">
    <property type="component" value="Unassembled WGS sequence"/>
</dbReference>
<dbReference type="InterPro" id="IPR036188">
    <property type="entry name" value="FAD/NAD-bd_sf"/>
</dbReference>
<accession>A0A2A9HFQ8</accession>
<dbReference type="Gene3D" id="3.50.50.60">
    <property type="entry name" value="FAD/NAD(P)-binding domain"/>
    <property type="match status" value="1"/>
</dbReference>
<protein>
    <submittedName>
        <fullName evidence="6">FAD dependent oxidoreductase</fullName>
    </submittedName>
</protein>
<dbReference type="PANTHER" id="PTHR43498">
    <property type="entry name" value="FERREDOXIN:COB-COM HETERODISULFIDE REDUCTASE SUBUNIT A"/>
    <property type="match status" value="1"/>
</dbReference>
<dbReference type="GO" id="GO:0046872">
    <property type="term" value="F:metal ion binding"/>
    <property type="evidence" value="ECO:0007669"/>
    <property type="project" value="UniProtKB-KW"/>
</dbReference>
<evidence type="ECO:0000256" key="2">
    <source>
        <dbReference type="ARBA" id="ARBA00022723"/>
    </source>
</evidence>
<dbReference type="InterPro" id="IPR039650">
    <property type="entry name" value="HdrA-like"/>
</dbReference>
<proteinExistence type="predicted"/>
<dbReference type="GO" id="GO:0016491">
    <property type="term" value="F:oxidoreductase activity"/>
    <property type="evidence" value="ECO:0007669"/>
    <property type="project" value="UniProtKB-KW"/>
</dbReference>
<sequence>MRGMDGGFIVEPERRVPVIAETDVLVVGGGAAGIAAAVAAARQGARAMLVERYGSLGGLATNGLIILLLTLDDGRGRQVVAGLCQELVDRLAARGACIAPPREEWGSPDPALVEKYRRLGLVWGSGPHVVRYSVAYDPEEFRVEADRLVLEAGVDLRFHRWAVGVRKEGGRITHVIFESKAGREAVACGAVVDATGDADIAVLAGEPVERELVHPWLWFRTANVDEAAAEASPLRPTYYRTVHPGGYLHPWGAAERISRAIDPTNPDDLTYAEVECRRLARAELDRLRGQAAGFERAWLAGFAATLGITESRRLVGRHQLRREEMDCHLEDVVAVTGHWTKYGAVYEIPWRSLTAQGTANLAVAGRCISVDHRVHHATKEIPACFATGEAAGVGAALALERGCGLAEVELPALQARLRAAGAWLPGP</sequence>
<dbReference type="SUPFAM" id="SSF51905">
    <property type="entry name" value="FAD/NAD(P)-binding domain"/>
    <property type="match status" value="1"/>
</dbReference>
<dbReference type="AlphaFoldDB" id="A0A2A9HFQ8"/>
<keyword evidence="2" id="KW-0479">Metal-binding</keyword>
<evidence type="ECO:0000256" key="1">
    <source>
        <dbReference type="ARBA" id="ARBA00022485"/>
    </source>
</evidence>
<dbReference type="PANTHER" id="PTHR43498:SF1">
    <property type="entry name" value="COB--COM HETERODISULFIDE REDUCTASE IRON-SULFUR SUBUNIT A"/>
    <property type="match status" value="1"/>
</dbReference>
<keyword evidence="1" id="KW-0004">4Fe-4S</keyword>
<comment type="caution">
    <text evidence="6">The sequence shown here is derived from an EMBL/GenBank/DDBJ whole genome shotgun (WGS) entry which is preliminary data.</text>
</comment>
<dbReference type="Pfam" id="PF12831">
    <property type="entry name" value="FAD_oxidored"/>
    <property type="match status" value="1"/>
</dbReference>
<evidence type="ECO:0000256" key="4">
    <source>
        <dbReference type="ARBA" id="ARBA00023004"/>
    </source>
</evidence>
<name>A0A2A9HFQ8_TEPT2</name>
<organism evidence="6 7">
    <name type="scientific">Tepidiforma thermophila (strain KCTC 52669 / CGMCC 1.13589 / G233)</name>
    <dbReference type="NCBI Taxonomy" id="2761530"/>
    <lineage>
        <taxon>Bacteria</taxon>
        <taxon>Bacillati</taxon>
        <taxon>Chloroflexota</taxon>
        <taxon>Tepidiformia</taxon>
        <taxon>Tepidiformales</taxon>
        <taxon>Tepidiformaceae</taxon>
        <taxon>Tepidiforma</taxon>
    </lineage>
</organism>